<gene>
    <name evidence="2" type="ORF">WM40_06310</name>
</gene>
<protein>
    <submittedName>
        <fullName evidence="2">Amidohydrolase</fullName>
    </submittedName>
</protein>
<keyword evidence="3" id="KW-1185">Reference proteome</keyword>
<dbReference type="RefSeq" id="WP_046152422.1">
    <property type="nucleotide sequence ID" value="NZ_CADFGU010000008.1"/>
</dbReference>
<dbReference type="InterPro" id="IPR051781">
    <property type="entry name" value="Metallo-dep_Hydrolase"/>
</dbReference>
<sequence length="415" mass="44283">MNTPHRIVFRRATVFDSLTGGLRPDTTIVVEKGVFTHVGGAAETSDDRTQVHDLDGRIVLPGLIDAHVHVTATIPDFFKLSMLPQSLITAQSSDILRSMLDRGYTSVRDAGGADSGLAQAVAQGIFAGPRMFIAGQALTQTGGHGDARPAYFKGMNCACCGAVGLLGYIADGVSEVRRAVREQIRNGATQIKVMAGGGISSPNDPLEGTQYSIEELTAIVEEARAARTYVMAHAYASEAIIRAVRCGVRSIEHGNLLDEESAKVMAEHGAFLVPTLSTYAAIARHGKALGWSESMLEKTDRVKSQGIEAVRIAHRAGVKIALGSDLLGDMHSAQYEEFTLRQEAMKPVEILMSATSVNAELMHQSGRLGVIAPGALADLLVVDGDPTADLALFQTPDALRAVMKDGRFHANRLTR</sequence>
<dbReference type="GO" id="GO:0016810">
    <property type="term" value="F:hydrolase activity, acting on carbon-nitrogen (but not peptide) bonds"/>
    <property type="evidence" value="ECO:0007669"/>
    <property type="project" value="InterPro"/>
</dbReference>
<comment type="caution">
    <text evidence="2">The sequence shown here is derived from an EMBL/GenBank/DDBJ whole genome shotgun (WGS) entry which is preliminary data.</text>
</comment>
<organism evidence="2 3">
    <name type="scientific">Robbsia andropogonis</name>
    <dbReference type="NCBI Taxonomy" id="28092"/>
    <lineage>
        <taxon>Bacteria</taxon>
        <taxon>Pseudomonadati</taxon>
        <taxon>Pseudomonadota</taxon>
        <taxon>Betaproteobacteria</taxon>
        <taxon>Burkholderiales</taxon>
        <taxon>Burkholderiaceae</taxon>
        <taxon>Robbsia</taxon>
    </lineage>
</organism>
<evidence type="ECO:0000313" key="3">
    <source>
        <dbReference type="Proteomes" id="UP000033618"/>
    </source>
</evidence>
<accession>A0A0F5K3F1</accession>
<evidence type="ECO:0000259" key="1">
    <source>
        <dbReference type="Pfam" id="PF01979"/>
    </source>
</evidence>
<dbReference type="PANTHER" id="PTHR43135:SF3">
    <property type="entry name" value="ALPHA-D-RIBOSE 1-METHYLPHOSPHONATE 5-TRIPHOSPHATE DIPHOSPHATASE"/>
    <property type="match status" value="1"/>
</dbReference>
<name>A0A0F5K3F1_9BURK</name>
<dbReference type="InterPro" id="IPR006680">
    <property type="entry name" value="Amidohydro-rel"/>
</dbReference>
<dbReference type="Proteomes" id="UP000033618">
    <property type="component" value="Unassembled WGS sequence"/>
</dbReference>
<dbReference type="AlphaFoldDB" id="A0A0F5K3F1"/>
<reference evidence="2 3" key="1">
    <citation type="submission" date="2015-03" db="EMBL/GenBank/DDBJ databases">
        <title>Draft Genome Sequence of Burkholderia andropogonis type strain ICMP2807, isolated from Sorghum bicolor.</title>
        <authorList>
            <person name="Lopes-Santos L."/>
            <person name="Castro D.B."/>
            <person name="Ottoboni L.M."/>
            <person name="Park D."/>
            <person name="Weirc B.S."/>
            <person name="Destefano S.A."/>
        </authorList>
    </citation>
    <scope>NUCLEOTIDE SEQUENCE [LARGE SCALE GENOMIC DNA]</scope>
    <source>
        <strain evidence="2 3">ICMP2807</strain>
    </source>
</reference>
<dbReference type="SUPFAM" id="SSF51556">
    <property type="entry name" value="Metallo-dependent hydrolases"/>
    <property type="match status" value="1"/>
</dbReference>
<feature type="domain" description="Amidohydrolase-related" evidence="1">
    <location>
        <begin position="58"/>
        <end position="407"/>
    </location>
</feature>
<dbReference type="InterPro" id="IPR057744">
    <property type="entry name" value="OTAase-like"/>
</dbReference>
<dbReference type="OrthoDB" id="9782972at2"/>
<dbReference type="SUPFAM" id="SSF51338">
    <property type="entry name" value="Composite domain of metallo-dependent hydrolases"/>
    <property type="match status" value="1"/>
</dbReference>
<dbReference type="Gene3D" id="3.20.20.140">
    <property type="entry name" value="Metal-dependent hydrolases"/>
    <property type="match status" value="1"/>
</dbReference>
<dbReference type="CDD" id="cd01299">
    <property type="entry name" value="Met_dep_hydrolase_A"/>
    <property type="match status" value="1"/>
</dbReference>
<dbReference type="STRING" id="28092.WM40_06310"/>
<dbReference type="PANTHER" id="PTHR43135">
    <property type="entry name" value="ALPHA-D-RIBOSE 1-METHYLPHOSPHONATE 5-TRIPHOSPHATE DIPHOSPHATASE"/>
    <property type="match status" value="1"/>
</dbReference>
<dbReference type="Gene3D" id="2.30.40.10">
    <property type="entry name" value="Urease, subunit C, domain 1"/>
    <property type="match status" value="1"/>
</dbReference>
<dbReference type="EMBL" id="LAQU01000004">
    <property type="protein sequence ID" value="KKB64485.1"/>
    <property type="molecule type" value="Genomic_DNA"/>
</dbReference>
<proteinExistence type="predicted"/>
<dbReference type="InterPro" id="IPR011059">
    <property type="entry name" value="Metal-dep_hydrolase_composite"/>
</dbReference>
<dbReference type="Pfam" id="PF01979">
    <property type="entry name" value="Amidohydro_1"/>
    <property type="match status" value="1"/>
</dbReference>
<dbReference type="InterPro" id="IPR032466">
    <property type="entry name" value="Metal_Hydrolase"/>
</dbReference>
<evidence type="ECO:0000313" key="2">
    <source>
        <dbReference type="EMBL" id="KKB64485.1"/>
    </source>
</evidence>
<dbReference type="PATRIC" id="fig|28092.6.peg.1503"/>
<keyword evidence="2" id="KW-0378">Hydrolase</keyword>